<sequence length="285" mass="32818">MDTKMDPALEQQFDLNLIEAVKMNPVIYDRSHFNYKHFVRKAQTWKTIAESLGVPEQKCTKRWKSLRDKFARELKISQDSRWRYFKQMSFLMESIRQYRESLLGKVSSAGIPANTTNTVAQVEAPQQTHQQQTHQQQVVDLFTTPFNGSATITTQSLTGHPHAIVVTGDAAQLAANNAVKDQKTYYYEPVMKRERIVEDDQQQQQQQQQQQAAQAQQQQHHSDMLSSIKIFQNSISQNVSAEDQSFGMVVTDMLNTLGVRQKAEAKVHIIKYLTDMQLLAQHNKY</sequence>
<dbReference type="PANTHER" id="PTHR12243:SF67">
    <property type="entry name" value="COREPRESSOR OF PANGOLIN, ISOFORM A-RELATED"/>
    <property type="match status" value="1"/>
</dbReference>
<dbReference type="AlphaFoldDB" id="A0A1I8Q1S0"/>
<dbReference type="GO" id="GO:0006357">
    <property type="term" value="P:regulation of transcription by RNA polymerase II"/>
    <property type="evidence" value="ECO:0007669"/>
    <property type="project" value="TreeGrafter"/>
</dbReference>
<dbReference type="GO" id="GO:0005667">
    <property type="term" value="C:transcription regulator complex"/>
    <property type="evidence" value="ECO:0007669"/>
    <property type="project" value="TreeGrafter"/>
</dbReference>
<dbReference type="PANTHER" id="PTHR12243">
    <property type="entry name" value="MADF DOMAIN TRANSCRIPTION FACTOR"/>
    <property type="match status" value="1"/>
</dbReference>
<reference evidence="6" key="1">
    <citation type="submission" date="2015-05" db="EMBL/GenBank/DDBJ databases">
        <authorList>
            <person name="Wilson R.K."/>
            <person name="Warren W.C."/>
            <person name="Olafson P."/>
        </authorList>
    </citation>
    <scope>NUCLEOTIDE SEQUENCE [LARGE SCALE GENOMIC DNA]</scope>
    <source>
        <strain evidence="6">USDA</strain>
    </source>
</reference>
<evidence type="ECO:0000313" key="5">
    <source>
        <dbReference type="EnsemblMetazoa" id="SCAU013065-PB"/>
    </source>
</evidence>
<dbReference type="Proteomes" id="UP000095300">
    <property type="component" value="Unassembled WGS sequence"/>
</dbReference>
<evidence type="ECO:0008006" key="7">
    <source>
        <dbReference type="Google" id="ProtNLM"/>
    </source>
</evidence>
<comment type="subcellular location">
    <subcellularLocation>
        <location evidence="1">Nucleus</location>
    </subcellularLocation>
</comment>
<organism evidence="5 6">
    <name type="scientific">Stomoxys calcitrans</name>
    <name type="common">Stable fly</name>
    <name type="synonym">Conops calcitrans</name>
    <dbReference type="NCBI Taxonomy" id="35570"/>
    <lineage>
        <taxon>Eukaryota</taxon>
        <taxon>Metazoa</taxon>
        <taxon>Ecdysozoa</taxon>
        <taxon>Arthropoda</taxon>
        <taxon>Hexapoda</taxon>
        <taxon>Insecta</taxon>
        <taxon>Pterygota</taxon>
        <taxon>Neoptera</taxon>
        <taxon>Endopterygota</taxon>
        <taxon>Diptera</taxon>
        <taxon>Brachycera</taxon>
        <taxon>Muscomorpha</taxon>
        <taxon>Muscoidea</taxon>
        <taxon>Muscidae</taxon>
        <taxon>Stomoxys</taxon>
    </lineage>
</organism>
<protein>
    <recommendedName>
        <fullName evidence="7">MADF domain-containing protein</fullName>
    </recommendedName>
</protein>
<dbReference type="PROSITE" id="PS51029">
    <property type="entry name" value="MADF"/>
    <property type="match status" value="1"/>
</dbReference>
<dbReference type="VEuPathDB" id="VectorBase:SCAU013065"/>
<dbReference type="EnsemblMetazoa" id="SCAU013065-RA">
    <property type="protein sequence ID" value="SCAU013065-PA"/>
    <property type="gene ID" value="SCAU013065"/>
</dbReference>
<proteinExistence type="predicted"/>
<feature type="compositionally biased region" description="Low complexity" evidence="2">
    <location>
        <begin position="202"/>
        <end position="219"/>
    </location>
</feature>
<dbReference type="InterPro" id="IPR004210">
    <property type="entry name" value="BESS_motif"/>
</dbReference>
<dbReference type="InterPro" id="IPR039353">
    <property type="entry name" value="TF_Adf1"/>
</dbReference>
<evidence type="ECO:0000259" key="3">
    <source>
        <dbReference type="PROSITE" id="PS51029"/>
    </source>
</evidence>
<keyword evidence="6" id="KW-1185">Reference proteome</keyword>
<evidence type="ECO:0000256" key="2">
    <source>
        <dbReference type="SAM" id="MobiDB-lite"/>
    </source>
</evidence>
<dbReference type="GO" id="GO:0005634">
    <property type="term" value="C:nucleus"/>
    <property type="evidence" value="ECO:0007669"/>
    <property type="project" value="UniProtKB-SubCell"/>
</dbReference>
<name>A0A1I8Q1S0_STOCA</name>
<feature type="region of interest" description="Disordered" evidence="2">
    <location>
        <begin position="200"/>
        <end position="219"/>
    </location>
</feature>
<dbReference type="InterPro" id="IPR006578">
    <property type="entry name" value="MADF-dom"/>
</dbReference>
<dbReference type="Pfam" id="PF10545">
    <property type="entry name" value="MADF_DNA_bdg"/>
    <property type="match status" value="1"/>
</dbReference>
<gene>
    <name evidence="5" type="primary">106086683</name>
</gene>
<dbReference type="EnsemblMetazoa" id="SCAU013065-RB">
    <property type="protein sequence ID" value="SCAU013065-PB"/>
    <property type="gene ID" value="SCAU013065"/>
</dbReference>
<feature type="domain" description="BESS" evidence="4">
    <location>
        <begin position="240"/>
        <end position="279"/>
    </location>
</feature>
<dbReference type="SMART" id="SM00595">
    <property type="entry name" value="MADF"/>
    <property type="match status" value="1"/>
</dbReference>
<dbReference type="KEGG" id="scac:106086683"/>
<evidence type="ECO:0000256" key="1">
    <source>
        <dbReference type="PROSITE-ProRule" id="PRU00371"/>
    </source>
</evidence>
<dbReference type="GO" id="GO:0003677">
    <property type="term" value="F:DNA binding"/>
    <property type="evidence" value="ECO:0007669"/>
    <property type="project" value="InterPro"/>
</dbReference>
<accession>A0A1I8Q1S0</accession>
<dbReference type="PROSITE" id="PS51031">
    <property type="entry name" value="BESS"/>
    <property type="match status" value="1"/>
</dbReference>
<keyword evidence="1" id="KW-0539">Nucleus</keyword>
<feature type="domain" description="MADF" evidence="3">
    <location>
        <begin position="16"/>
        <end position="96"/>
    </location>
</feature>
<reference evidence="5" key="2">
    <citation type="submission" date="2020-05" db="UniProtKB">
        <authorList>
            <consortium name="EnsemblMetazoa"/>
        </authorList>
    </citation>
    <scope>IDENTIFICATION</scope>
    <source>
        <strain evidence="5">USDA</strain>
    </source>
</reference>
<evidence type="ECO:0000259" key="4">
    <source>
        <dbReference type="PROSITE" id="PS51031"/>
    </source>
</evidence>
<dbReference type="OrthoDB" id="6147983at2759"/>
<dbReference type="STRING" id="35570.A0A1I8Q1S0"/>
<evidence type="ECO:0000313" key="6">
    <source>
        <dbReference type="Proteomes" id="UP000095300"/>
    </source>
</evidence>